<evidence type="ECO:0000259" key="15">
    <source>
        <dbReference type="PROSITE" id="PS50110"/>
    </source>
</evidence>
<evidence type="ECO:0000256" key="7">
    <source>
        <dbReference type="ARBA" id="ARBA00022840"/>
    </source>
</evidence>
<dbReference type="PROSITE" id="PS50109">
    <property type="entry name" value="HIS_KIN"/>
    <property type="match status" value="1"/>
</dbReference>
<keyword evidence="3 12" id="KW-0597">Phosphoprotein</keyword>
<keyword evidence="17" id="KW-1185">Reference proteome</keyword>
<dbReference type="InterPro" id="IPR005467">
    <property type="entry name" value="His_kinase_dom"/>
</dbReference>
<dbReference type="InterPro" id="IPR009057">
    <property type="entry name" value="Homeodomain-like_sf"/>
</dbReference>
<dbReference type="PRINTS" id="PR00344">
    <property type="entry name" value="BCTRLSENSOR"/>
</dbReference>
<dbReference type="InterPro" id="IPR003594">
    <property type="entry name" value="HATPase_dom"/>
</dbReference>
<evidence type="ECO:0000256" key="6">
    <source>
        <dbReference type="ARBA" id="ARBA00022777"/>
    </source>
</evidence>
<dbReference type="SUPFAM" id="SSF55874">
    <property type="entry name" value="ATPase domain of HSP90 chaperone/DNA topoisomerase II/histidine kinase"/>
    <property type="match status" value="1"/>
</dbReference>
<sequence length="1356" mass="154455">MCDVRKCCFILLLMVIASTTFAIGYPIRYLGIEDGLSNNAVTSVYQDHKGFMWFGTYDGLNRYDGYRFKIYRNKVGDSTSLADNGIYTLADDSHHQLWVGGRRGVSVFNPASEKFTMPMYRPVNSRTLRKANENIHLIKSDENGLTLVGTEKNGLLVFDNNLYDGRQIPLLCEGTTLTNYEVTGINFTGKSAWVFVQNIGLCRYEASQQTLHIISREIPRANCLSVNQSGNLLLGTDTGVFRYIPATGKFSGNALPENSKIVQLYTDRMGLTWCASDGNGIYLMFGADVPAHSFTSRGSPAQLSSNSVYSIYEDREGRKWIGTLRGGINILESRRNPFELNVLNRNPDARAIDNFIFSFCEEDTKDIWIGTDGGGLKYWNRETGAITSYSHDVHQPQGISSNFITSIIHDVHHDLWISTWFGGVNRYRTATGKFEHYVCFNPYTHTAENNVWLVYEDRQQQLWASTTNNGTLYRFNPRENRFVLFDSSLVNMQCLAEDREGQLWGGNYSSLIRIDSIHRQHQRFDIGYTVRSIHHDKRGNFWVGTDGGGLLRFNRQTGAYTRYTMTEGLPSNSILRMLEDNSGNIWISTFNGLSKFDPEKKTFRNFSASDGLQSNQFSFNAALVLRSGEFAFGGIKGFNIFYPDSVYAETAIPPVWLTDIKINNTPVTALNNYVSGRTRAEEVREITVPYDKATIAFDFVALEYSLPDKISYAYRLQGWDNNWNYVGATRTANYTHLREGQYTFEIKASNADGFWGPEIRTVSLLVLPPWYRTWWAYLLYITTTLAAIYLYIRYKAREERLKYEIKLAYLEKEKEKELNEKKLSFFTNISHEFRTPLTLIINPLKELLQHKNDRDLGVVYRNARRLLSLVDQLLLFRKADQEGDQLKVAPLDIVNLCHEVYLCFSQQAKIKNIQYIFQAQPPAIEIYGDSEKLEISIFNLLSNAFKFTPDNGTIIFEVSGEDDGVTIVIKDSGCGIEDSVGNRIFEKFRRAQDRKESLQTGFGIGLYLVKHFIEKHHGSISYESKVNEGTAFRLSLKKGSAHFAGSLLLESTGYKSAFLEELSSDTILDAPDTATVAQDADVPTTTITEKKSILLIDDHDEIRQYLQQLFKDKFVVYEADNGIDGFSAVQKYMPDLVISDIQMEGMDGVELCARIKQTDTISHIPVILLTGSSASDTRLKGLEGGADDYITKPFDNDLLMAKVNNIIKNRNLLQQYFFDRITLKNSNIKVPAEYQDFLKRCIEIIEANLEDETFSIKKFTLEIGMSHSSLYKKVKSISGQTINSFIRSIRLRKAAVFLLKENYTITQAAMQVGIGDIKYFREQFVKLFGMNPSDYVKKYRHSFNRDFNVTESQEEA</sequence>
<evidence type="ECO:0000256" key="3">
    <source>
        <dbReference type="ARBA" id="ARBA00022553"/>
    </source>
</evidence>
<keyword evidence="5" id="KW-0547">Nucleotide-binding</keyword>
<dbReference type="PANTHER" id="PTHR43547:SF2">
    <property type="entry name" value="HYBRID SIGNAL TRANSDUCTION HISTIDINE KINASE C"/>
    <property type="match status" value="1"/>
</dbReference>
<dbReference type="CDD" id="cd00082">
    <property type="entry name" value="HisKA"/>
    <property type="match status" value="1"/>
</dbReference>
<dbReference type="GO" id="GO:0003700">
    <property type="term" value="F:DNA-binding transcription factor activity"/>
    <property type="evidence" value="ECO:0007669"/>
    <property type="project" value="InterPro"/>
</dbReference>
<keyword evidence="10" id="KW-0238">DNA-binding</keyword>
<dbReference type="CDD" id="cd17574">
    <property type="entry name" value="REC_OmpR"/>
    <property type="match status" value="1"/>
</dbReference>
<evidence type="ECO:0000256" key="1">
    <source>
        <dbReference type="ARBA" id="ARBA00000085"/>
    </source>
</evidence>
<dbReference type="EC" id="2.7.13.3" evidence="2"/>
<dbReference type="GO" id="GO:0000155">
    <property type="term" value="F:phosphorelay sensor kinase activity"/>
    <property type="evidence" value="ECO:0007669"/>
    <property type="project" value="InterPro"/>
</dbReference>
<dbReference type="Gene3D" id="3.40.50.2300">
    <property type="match status" value="1"/>
</dbReference>
<feature type="modified residue" description="4-aspartylphosphate" evidence="12">
    <location>
        <position position="1140"/>
    </location>
</feature>
<dbReference type="Pfam" id="PF07495">
    <property type="entry name" value="Y_Y_Y"/>
    <property type="match status" value="1"/>
</dbReference>
<gene>
    <name evidence="16" type="ORF">FHW36_1011245</name>
</gene>
<evidence type="ECO:0000256" key="9">
    <source>
        <dbReference type="ARBA" id="ARBA00023015"/>
    </source>
</evidence>
<feature type="domain" description="HTH araC/xylS-type" evidence="13">
    <location>
        <begin position="1239"/>
        <end position="1338"/>
    </location>
</feature>
<dbReference type="SMART" id="SM00388">
    <property type="entry name" value="HisKA"/>
    <property type="match status" value="1"/>
</dbReference>
<keyword evidence="7" id="KW-0067">ATP-binding</keyword>
<organism evidence="16 17">
    <name type="scientific">Chitinophaga polysaccharea</name>
    <dbReference type="NCBI Taxonomy" id="1293035"/>
    <lineage>
        <taxon>Bacteria</taxon>
        <taxon>Pseudomonadati</taxon>
        <taxon>Bacteroidota</taxon>
        <taxon>Chitinophagia</taxon>
        <taxon>Chitinophagales</taxon>
        <taxon>Chitinophagaceae</taxon>
        <taxon>Chitinophaga</taxon>
    </lineage>
</organism>
<evidence type="ECO:0000256" key="8">
    <source>
        <dbReference type="ARBA" id="ARBA00023012"/>
    </source>
</evidence>
<reference evidence="16 17" key="1">
    <citation type="submission" date="2019-06" db="EMBL/GenBank/DDBJ databases">
        <title>Sorghum-associated microbial communities from plants grown in Nebraska, USA.</title>
        <authorList>
            <person name="Schachtman D."/>
        </authorList>
    </citation>
    <scope>NUCLEOTIDE SEQUENCE [LARGE SCALE GENOMIC DNA]</scope>
    <source>
        <strain evidence="16 17">1209</strain>
    </source>
</reference>
<dbReference type="SUPFAM" id="SSF47384">
    <property type="entry name" value="Homodimeric domain of signal transducing histidine kinase"/>
    <property type="match status" value="1"/>
</dbReference>
<evidence type="ECO:0000256" key="4">
    <source>
        <dbReference type="ARBA" id="ARBA00022679"/>
    </source>
</evidence>
<dbReference type="Pfam" id="PF07494">
    <property type="entry name" value="Reg_prop"/>
    <property type="match status" value="3"/>
</dbReference>
<evidence type="ECO:0000256" key="11">
    <source>
        <dbReference type="ARBA" id="ARBA00023163"/>
    </source>
</evidence>
<comment type="caution">
    <text evidence="16">The sequence shown here is derived from an EMBL/GenBank/DDBJ whole genome shotgun (WGS) entry which is preliminary data.</text>
</comment>
<name>A0A561Q4M1_9BACT</name>
<dbReference type="InterPro" id="IPR036097">
    <property type="entry name" value="HisK_dim/P_sf"/>
</dbReference>
<evidence type="ECO:0000313" key="16">
    <source>
        <dbReference type="EMBL" id="TWF45315.1"/>
    </source>
</evidence>
<dbReference type="Gene3D" id="1.10.10.60">
    <property type="entry name" value="Homeodomain-like"/>
    <property type="match status" value="1"/>
</dbReference>
<protein>
    <recommendedName>
        <fullName evidence="2">histidine kinase</fullName>
        <ecNumber evidence="2">2.7.13.3</ecNumber>
    </recommendedName>
</protein>
<dbReference type="InterPro" id="IPR018062">
    <property type="entry name" value="HTH_AraC-typ_CS"/>
</dbReference>
<dbReference type="PANTHER" id="PTHR43547">
    <property type="entry name" value="TWO-COMPONENT HISTIDINE KINASE"/>
    <property type="match status" value="1"/>
</dbReference>
<accession>A0A561Q4M1</accession>
<dbReference type="InterPro" id="IPR036890">
    <property type="entry name" value="HATPase_C_sf"/>
</dbReference>
<dbReference type="OrthoDB" id="9809670at2"/>
<dbReference type="SUPFAM" id="SSF63829">
    <property type="entry name" value="Calcium-dependent phosphotriesterase"/>
    <property type="match status" value="3"/>
</dbReference>
<dbReference type="Gene3D" id="2.60.40.10">
    <property type="entry name" value="Immunoglobulins"/>
    <property type="match status" value="1"/>
</dbReference>
<dbReference type="Gene3D" id="3.30.565.10">
    <property type="entry name" value="Histidine kinase-like ATPase, C-terminal domain"/>
    <property type="match status" value="1"/>
</dbReference>
<dbReference type="FunFam" id="3.30.565.10:FF:000037">
    <property type="entry name" value="Hybrid sensor histidine kinase/response regulator"/>
    <property type="match status" value="1"/>
</dbReference>
<dbReference type="InterPro" id="IPR015943">
    <property type="entry name" value="WD40/YVTN_repeat-like_dom_sf"/>
</dbReference>
<keyword evidence="8" id="KW-0902">Two-component regulatory system</keyword>
<proteinExistence type="predicted"/>
<evidence type="ECO:0000313" key="17">
    <source>
        <dbReference type="Proteomes" id="UP000320811"/>
    </source>
</evidence>
<dbReference type="GO" id="GO:0043565">
    <property type="term" value="F:sequence-specific DNA binding"/>
    <property type="evidence" value="ECO:0007669"/>
    <property type="project" value="InterPro"/>
</dbReference>
<dbReference type="FunFam" id="2.60.40.10:FF:000791">
    <property type="entry name" value="Two-component system sensor histidine kinase/response regulator"/>
    <property type="match status" value="1"/>
</dbReference>
<dbReference type="Gene3D" id="1.10.287.130">
    <property type="match status" value="1"/>
</dbReference>
<evidence type="ECO:0000256" key="2">
    <source>
        <dbReference type="ARBA" id="ARBA00012438"/>
    </source>
</evidence>
<dbReference type="SUPFAM" id="SSF52172">
    <property type="entry name" value="CheY-like"/>
    <property type="match status" value="1"/>
</dbReference>
<dbReference type="InterPro" id="IPR004358">
    <property type="entry name" value="Sig_transdc_His_kin-like_C"/>
</dbReference>
<dbReference type="InterPro" id="IPR013783">
    <property type="entry name" value="Ig-like_fold"/>
</dbReference>
<dbReference type="PROSITE" id="PS01124">
    <property type="entry name" value="HTH_ARAC_FAMILY_2"/>
    <property type="match status" value="1"/>
</dbReference>
<dbReference type="InterPro" id="IPR001789">
    <property type="entry name" value="Sig_transdc_resp-reg_receiver"/>
</dbReference>
<keyword evidence="9" id="KW-0805">Transcription regulation</keyword>
<dbReference type="SMART" id="SM00342">
    <property type="entry name" value="HTH_ARAC"/>
    <property type="match status" value="1"/>
</dbReference>
<dbReference type="GO" id="GO:0005524">
    <property type="term" value="F:ATP binding"/>
    <property type="evidence" value="ECO:0007669"/>
    <property type="project" value="UniProtKB-KW"/>
</dbReference>
<dbReference type="Pfam" id="PF02518">
    <property type="entry name" value="HATPase_c"/>
    <property type="match status" value="1"/>
</dbReference>
<dbReference type="InterPro" id="IPR018060">
    <property type="entry name" value="HTH_AraC"/>
</dbReference>
<dbReference type="PROSITE" id="PS50110">
    <property type="entry name" value="RESPONSE_REGULATORY"/>
    <property type="match status" value="1"/>
</dbReference>
<dbReference type="Pfam" id="PF12833">
    <property type="entry name" value="HTH_18"/>
    <property type="match status" value="1"/>
</dbReference>
<keyword evidence="6" id="KW-0418">Kinase</keyword>
<evidence type="ECO:0000256" key="5">
    <source>
        <dbReference type="ARBA" id="ARBA00022741"/>
    </source>
</evidence>
<dbReference type="Pfam" id="PF00512">
    <property type="entry name" value="HisKA"/>
    <property type="match status" value="1"/>
</dbReference>
<keyword evidence="4" id="KW-0808">Transferase</keyword>
<comment type="catalytic activity">
    <reaction evidence="1">
        <text>ATP + protein L-histidine = ADP + protein N-phospho-L-histidine.</text>
        <dbReference type="EC" id="2.7.13.3"/>
    </reaction>
</comment>
<dbReference type="InterPro" id="IPR003661">
    <property type="entry name" value="HisK_dim/P_dom"/>
</dbReference>
<evidence type="ECO:0000259" key="13">
    <source>
        <dbReference type="PROSITE" id="PS01124"/>
    </source>
</evidence>
<feature type="domain" description="Response regulatory" evidence="15">
    <location>
        <begin position="1092"/>
        <end position="1207"/>
    </location>
</feature>
<keyword evidence="11" id="KW-0804">Transcription</keyword>
<dbReference type="SMART" id="SM00448">
    <property type="entry name" value="REC"/>
    <property type="match status" value="1"/>
</dbReference>
<dbReference type="SUPFAM" id="SSF46689">
    <property type="entry name" value="Homeodomain-like"/>
    <property type="match status" value="1"/>
</dbReference>
<dbReference type="RefSeq" id="WP_145663847.1">
    <property type="nucleotide sequence ID" value="NZ_VIWO01000001.1"/>
</dbReference>
<dbReference type="EMBL" id="VIWO01000001">
    <property type="protein sequence ID" value="TWF45315.1"/>
    <property type="molecule type" value="Genomic_DNA"/>
</dbReference>
<dbReference type="Pfam" id="PF00072">
    <property type="entry name" value="Response_reg"/>
    <property type="match status" value="1"/>
</dbReference>
<dbReference type="InterPro" id="IPR011123">
    <property type="entry name" value="Y_Y_Y"/>
</dbReference>
<feature type="domain" description="Histidine kinase" evidence="14">
    <location>
        <begin position="828"/>
        <end position="1040"/>
    </location>
</feature>
<evidence type="ECO:0000256" key="10">
    <source>
        <dbReference type="ARBA" id="ARBA00023125"/>
    </source>
</evidence>
<evidence type="ECO:0000259" key="14">
    <source>
        <dbReference type="PROSITE" id="PS50109"/>
    </source>
</evidence>
<dbReference type="SMART" id="SM00387">
    <property type="entry name" value="HATPase_c"/>
    <property type="match status" value="1"/>
</dbReference>
<dbReference type="Proteomes" id="UP000320811">
    <property type="component" value="Unassembled WGS sequence"/>
</dbReference>
<evidence type="ECO:0000256" key="12">
    <source>
        <dbReference type="PROSITE-ProRule" id="PRU00169"/>
    </source>
</evidence>
<dbReference type="InterPro" id="IPR011110">
    <property type="entry name" value="Reg_prop"/>
</dbReference>
<dbReference type="Gene3D" id="2.130.10.10">
    <property type="entry name" value="YVTN repeat-like/Quinoprotein amine dehydrogenase"/>
    <property type="match status" value="2"/>
</dbReference>
<dbReference type="PROSITE" id="PS00041">
    <property type="entry name" value="HTH_ARAC_FAMILY_1"/>
    <property type="match status" value="1"/>
</dbReference>
<dbReference type="InterPro" id="IPR011006">
    <property type="entry name" value="CheY-like_superfamily"/>
</dbReference>